<gene>
    <name evidence="2" type="ORF">AVO44_02920</name>
</gene>
<feature type="domain" description="HEPN AbiU2-like" evidence="1">
    <location>
        <begin position="1"/>
        <end position="123"/>
    </location>
</feature>
<dbReference type="AlphaFoldDB" id="A0A0X3U361"/>
<reference evidence="3" key="1">
    <citation type="submission" date="2015-12" db="EMBL/GenBank/DDBJ databases">
        <authorList>
            <person name="Zhang G."/>
            <person name="Stingl U."/>
        </authorList>
    </citation>
    <scope>NUCLEOTIDE SEQUENCE [LARGE SCALE GENOMIC DNA]</scope>
    <source>
        <strain evidence="3">ZGT108</strain>
    </source>
</reference>
<comment type="caution">
    <text evidence="2">The sequence shown here is derived from an EMBL/GenBank/DDBJ whole genome shotgun (WGS) entry which is preliminary data.</text>
</comment>
<evidence type="ECO:0000313" key="2">
    <source>
        <dbReference type="EMBL" id="KUJ82234.1"/>
    </source>
</evidence>
<organism evidence="2 3">
    <name type="scientific">Ruegeria profundi</name>
    <dbReference type="NCBI Taxonomy" id="1685378"/>
    <lineage>
        <taxon>Bacteria</taxon>
        <taxon>Pseudomonadati</taxon>
        <taxon>Pseudomonadota</taxon>
        <taxon>Alphaproteobacteria</taxon>
        <taxon>Rhodobacterales</taxon>
        <taxon>Roseobacteraceae</taxon>
        <taxon>Ruegeria</taxon>
    </lineage>
</organism>
<dbReference type="Proteomes" id="UP000053690">
    <property type="component" value="Unassembled WGS sequence"/>
</dbReference>
<name>A0A0X3U361_9RHOB</name>
<proteinExistence type="predicted"/>
<evidence type="ECO:0000259" key="1">
    <source>
        <dbReference type="Pfam" id="PF18734"/>
    </source>
</evidence>
<protein>
    <recommendedName>
        <fullName evidence="1">HEPN AbiU2-like domain-containing protein</fullName>
    </recommendedName>
</protein>
<dbReference type="EMBL" id="LQBP01000001">
    <property type="protein sequence ID" value="KUJ82234.1"/>
    <property type="molecule type" value="Genomic_DNA"/>
</dbReference>
<evidence type="ECO:0000313" key="3">
    <source>
        <dbReference type="Proteomes" id="UP000053690"/>
    </source>
</evidence>
<dbReference type="Pfam" id="PF18734">
    <property type="entry name" value="HEPN_AbiU2"/>
    <property type="match status" value="1"/>
</dbReference>
<sequence length="177" mass="20100">MFESAMLSVCRLTDPPSAMRGKSVNITVQRVPEFVSSHPKAAEISSIVEKATEAAEFARSWRNKRLAHSDEDVRRGKAQLELASRQRMEAAIDAIASVVRWVGVEVLDTTIITHPISNFSDDEVAFLKVLYLGKLEQKSREEQAHLAVRSRRIEDAERLLRDDLPSWLTYRRPDPTE</sequence>
<dbReference type="InterPro" id="IPR040704">
    <property type="entry name" value="HEPN_AbiU2"/>
</dbReference>
<accession>A0A0X3U361</accession>
<keyword evidence="3" id="KW-1185">Reference proteome</keyword>